<sequence length="249" mass="27962">MSTSVADMQLVFMGLHKEDHTFSCKNMEQLSSLWAAFTKCKRNIRDGFRLENMSWRLWYREAIIRKRLERDANATDLVLPAAIQLQDTNISNKQLVRTRSLPSLSCQAQHIRDSCQTTNTLVSEEKVTLSADVPTKIITATTTTKRSKFYIDQDDSEVDSLYDEDDMDCFEIDDDDDDDSSYSTDSASSSFDGQHHLSAKPMSLLTHLLQKESSHVGPAAATDGAASGGLRRSHCYGRLDQWFSSALSS</sequence>
<dbReference type="STRING" id="90262.A0A1X2HH76"/>
<dbReference type="InterPro" id="IPR053043">
    <property type="entry name" value="Ras-cAMP_regulatory"/>
</dbReference>
<organism evidence="3 4">
    <name type="scientific">Absidia repens</name>
    <dbReference type="NCBI Taxonomy" id="90262"/>
    <lineage>
        <taxon>Eukaryota</taxon>
        <taxon>Fungi</taxon>
        <taxon>Fungi incertae sedis</taxon>
        <taxon>Mucoromycota</taxon>
        <taxon>Mucoromycotina</taxon>
        <taxon>Mucoromycetes</taxon>
        <taxon>Mucorales</taxon>
        <taxon>Cunninghamellaceae</taxon>
        <taxon>Absidia</taxon>
    </lineage>
</organism>
<dbReference type="InterPro" id="IPR013860">
    <property type="entry name" value="AreA_GATA"/>
</dbReference>
<dbReference type="GO" id="GO:0031930">
    <property type="term" value="P:mitochondria-nucleus signaling pathway"/>
    <property type="evidence" value="ECO:0007669"/>
    <property type="project" value="TreeGrafter"/>
</dbReference>
<dbReference type="PANTHER" id="PTHR28014:SF1">
    <property type="entry name" value="NEGATIVE REGULATOR OF RAS-CAMP PATHWAY"/>
    <property type="match status" value="1"/>
</dbReference>
<proteinExistence type="predicted"/>
<evidence type="ECO:0000259" key="2">
    <source>
        <dbReference type="Pfam" id="PF08550"/>
    </source>
</evidence>
<dbReference type="OrthoDB" id="515401at2759"/>
<feature type="compositionally biased region" description="Low complexity" evidence="1">
    <location>
        <begin position="181"/>
        <end position="192"/>
    </location>
</feature>
<dbReference type="GO" id="GO:0005737">
    <property type="term" value="C:cytoplasm"/>
    <property type="evidence" value="ECO:0007669"/>
    <property type="project" value="TreeGrafter"/>
</dbReference>
<comment type="caution">
    <text evidence="3">The sequence shown here is derived from an EMBL/GenBank/DDBJ whole genome shotgun (WGS) entry which is preliminary data.</text>
</comment>
<feature type="domain" description="Nitrogen regulatory protein areA GATA-like" evidence="2">
    <location>
        <begin position="33"/>
        <end position="60"/>
    </location>
</feature>
<dbReference type="Proteomes" id="UP000193560">
    <property type="component" value="Unassembled WGS sequence"/>
</dbReference>
<feature type="region of interest" description="Disordered" evidence="1">
    <location>
        <begin position="173"/>
        <end position="195"/>
    </location>
</feature>
<dbReference type="GO" id="GO:0006808">
    <property type="term" value="P:regulation of nitrogen utilization"/>
    <property type="evidence" value="ECO:0007669"/>
    <property type="project" value="TreeGrafter"/>
</dbReference>
<dbReference type="GO" id="GO:0000122">
    <property type="term" value="P:negative regulation of transcription by RNA polymerase II"/>
    <property type="evidence" value="ECO:0007669"/>
    <property type="project" value="TreeGrafter"/>
</dbReference>
<evidence type="ECO:0000256" key="1">
    <source>
        <dbReference type="SAM" id="MobiDB-lite"/>
    </source>
</evidence>
<name>A0A1X2HH76_9FUNG</name>
<reference evidence="3 4" key="1">
    <citation type="submission" date="2016-07" db="EMBL/GenBank/DDBJ databases">
        <title>Pervasive Adenine N6-methylation of Active Genes in Fungi.</title>
        <authorList>
            <consortium name="DOE Joint Genome Institute"/>
            <person name="Mondo S.J."/>
            <person name="Dannebaum R.O."/>
            <person name="Kuo R.C."/>
            <person name="Labutti K."/>
            <person name="Haridas S."/>
            <person name="Kuo A."/>
            <person name="Salamov A."/>
            <person name="Ahrendt S.R."/>
            <person name="Lipzen A."/>
            <person name="Sullivan W."/>
            <person name="Andreopoulos W.B."/>
            <person name="Clum A."/>
            <person name="Lindquist E."/>
            <person name="Daum C."/>
            <person name="Ramamoorthy G.K."/>
            <person name="Gryganskyi A."/>
            <person name="Culley D."/>
            <person name="Magnuson J.K."/>
            <person name="James T.Y."/>
            <person name="O'Malley M.A."/>
            <person name="Stajich J.E."/>
            <person name="Spatafora J.W."/>
            <person name="Visel A."/>
            <person name="Grigoriev I.V."/>
        </authorList>
    </citation>
    <scope>NUCLEOTIDE SEQUENCE [LARGE SCALE GENOMIC DNA]</scope>
    <source>
        <strain evidence="3 4">NRRL 1336</strain>
    </source>
</reference>
<accession>A0A1X2HH76</accession>
<dbReference type="EMBL" id="MCGE01000063">
    <property type="protein sequence ID" value="ORY98404.1"/>
    <property type="molecule type" value="Genomic_DNA"/>
</dbReference>
<protein>
    <recommendedName>
        <fullName evidence="2">Nitrogen regulatory protein areA GATA-like domain-containing protein</fullName>
    </recommendedName>
</protein>
<dbReference type="PANTHER" id="PTHR28014">
    <property type="entry name" value="NEGATIVE REGULATOR OF RAS-CAMP PATHWAY"/>
    <property type="match status" value="1"/>
</dbReference>
<dbReference type="AlphaFoldDB" id="A0A1X2HH76"/>
<gene>
    <name evidence="3" type="ORF">BCR42DRAFT_430298</name>
</gene>
<evidence type="ECO:0000313" key="4">
    <source>
        <dbReference type="Proteomes" id="UP000193560"/>
    </source>
</evidence>
<keyword evidence="4" id="KW-1185">Reference proteome</keyword>
<dbReference type="Pfam" id="PF08550">
    <property type="entry name" value="GATA_AreA"/>
    <property type="match status" value="1"/>
</dbReference>
<evidence type="ECO:0000313" key="3">
    <source>
        <dbReference type="EMBL" id="ORY98404.1"/>
    </source>
</evidence>